<dbReference type="SUPFAM" id="SSF55729">
    <property type="entry name" value="Acyl-CoA N-acyltransferases (Nat)"/>
    <property type="match status" value="1"/>
</dbReference>
<gene>
    <name evidence="4" type="ORF">CIK84_07165</name>
</gene>
<reference evidence="4 5" key="1">
    <citation type="journal article" date="2017" name="Elife">
        <title>Extensive horizontal gene transfer in cheese-associated bacteria.</title>
        <authorList>
            <person name="Bonham K.S."/>
            <person name="Wolfe B.E."/>
            <person name="Dutton R.J."/>
        </authorList>
    </citation>
    <scope>NUCLEOTIDE SEQUENCE [LARGE SCALE GENOMIC DNA]</scope>
    <source>
        <strain evidence="4 5">JB182</strain>
    </source>
</reference>
<evidence type="ECO:0000256" key="1">
    <source>
        <dbReference type="ARBA" id="ARBA00022679"/>
    </source>
</evidence>
<dbReference type="PANTHER" id="PTHR43877:SF2">
    <property type="entry name" value="AMINOALKYLPHOSPHONATE N-ACETYLTRANSFERASE-RELATED"/>
    <property type="match status" value="1"/>
</dbReference>
<dbReference type="InterPro" id="IPR016181">
    <property type="entry name" value="Acyl_CoA_acyltransferase"/>
</dbReference>
<accession>A0A2N7S5F2</accession>
<dbReference type="AlphaFoldDB" id="A0A2N7S5F2"/>
<name>A0A2N7S5F2_9MICC</name>
<keyword evidence="2" id="KW-0012">Acyltransferase</keyword>
<evidence type="ECO:0000313" key="4">
    <source>
        <dbReference type="EMBL" id="PMQ21327.1"/>
    </source>
</evidence>
<evidence type="ECO:0000259" key="3">
    <source>
        <dbReference type="PROSITE" id="PS51186"/>
    </source>
</evidence>
<sequence length="144" mass="15720">MDHAARIWADAAAQRDHKPLPEDGSNALAGIHRRLALPEARLVVASKATVPAGFTISSPHDGYLEIYYVAVAPNFWGQGVARELLADVDRHAQNAGVQELRLWVIAENSRATDLYQANGYRDSGQELADETTGRIELLLSKTMG</sequence>
<dbReference type="GO" id="GO:0016747">
    <property type="term" value="F:acyltransferase activity, transferring groups other than amino-acyl groups"/>
    <property type="evidence" value="ECO:0007669"/>
    <property type="project" value="InterPro"/>
</dbReference>
<protein>
    <recommendedName>
        <fullName evidence="3">N-acetyltransferase domain-containing protein</fullName>
    </recommendedName>
</protein>
<evidence type="ECO:0000256" key="2">
    <source>
        <dbReference type="ARBA" id="ARBA00023315"/>
    </source>
</evidence>
<dbReference type="Proteomes" id="UP000235739">
    <property type="component" value="Unassembled WGS sequence"/>
</dbReference>
<proteinExistence type="predicted"/>
<feature type="domain" description="N-acetyltransferase" evidence="3">
    <location>
        <begin position="1"/>
        <end position="144"/>
    </location>
</feature>
<comment type="caution">
    <text evidence="4">The sequence shown here is derived from an EMBL/GenBank/DDBJ whole genome shotgun (WGS) entry which is preliminary data.</text>
</comment>
<dbReference type="PANTHER" id="PTHR43877">
    <property type="entry name" value="AMINOALKYLPHOSPHONATE N-ACETYLTRANSFERASE-RELATED-RELATED"/>
    <property type="match status" value="1"/>
</dbReference>
<dbReference type="InterPro" id="IPR000182">
    <property type="entry name" value="GNAT_dom"/>
</dbReference>
<dbReference type="Gene3D" id="3.40.630.30">
    <property type="match status" value="1"/>
</dbReference>
<dbReference type="CDD" id="cd04301">
    <property type="entry name" value="NAT_SF"/>
    <property type="match status" value="1"/>
</dbReference>
<dbReference type="Pfam" id="PF00583">
    <property type="entry name" value="Acetyltransf_1"/>
    <property type="match status" value="1"/>
</dbReference>
<dbReference type="InterPro" id="IPR050832">
    <property type="entry name" value="Bact_Acetyltransf"/>
</dbReference>
<organism evidence="4 5">
    <name type="scientific">Glutamicibacter arilaitensis</name>
    <dbReference type="NCBI Taxonomy" id="256701"/>
    <lineage>
        <taxon>Bacteria</taxon>
        <taxon>Bacillati</taxon>
        <taxon>Actinomycetota</taxon>
        <taxon>Actinomycetes</taxon>
        <taxon>Micrococcales</taxon>
        <taxon>Micrococcaceae</taxon>
        <taxon>Glutamicibacter</taxon>
    </lineage>
</organism>
<dbReference type="EMBL" id="PNQX01000001">
    <property type="protein sequence ID" value="PMQ21327.1"/>
    <property type="molecule type" value="Genomic_DNA"/>
</dbReference>
<evidence type="ECO:0000313" key="5">
    <source>
        <dbReference type="Proteomes" id="UP000235739"/>
    </source>
</evidence>
<dbReference type="PROSITE" id="PS51186">
    <property type="entry name" value="GNAT"/>
    <property type="match status" value="1"/>
</dbReference>
<keyword evidence="1" id="KW-0808">Transferase</keyword>